<dbReference type="GO" id="GO:0019853">
    <property type="term" value="P:L-ascorbic acid biosynthetic process"/>
    <property type="evidence" value="ECO:0007669"/>
    <property type="project" value="TreeGrafter"/>
</dbReference>
<dbReference type="InterPro" id="IPR011042">
    <property type="entry name" value="6-blade_b-propeller_TolB-like"/>
</dbReference>
<feature type="binding site" evidence="3">
    <location>
        <position position="106"/>
    </location>
    <ligand>
        <name>substrate</name>
    </ligand>
</feature>
<dbReference type="PANTHER" id="PTHR10907:SF47">
    <property type="entry name" value="REGUCALCIN"/>
    <property type="match status" value="1"/>
</dbReference>
<sequence>MTPELPAVRAIPRDTRDILGEGLLWSARENALFWTDILGRKLWRMSLADESIRHLDMPEAIGWIIERAVGGFVVGLTSGFYRLDLDPFRLEFIANPQPERPGNRLNDAKADARGRIWAGSMPFADQPATNWPASGALYCLDASGGITRHDDGITIANGPAFSPDGAVLYHTDSRLGQVSKFALHADGTLGPREPHLQFDTAQGSPDGMTCDREGGLWIAFYAGAKVARFNPDGSLDREIVLPTPQITNVCFAGEDLSRMFVTSAGDGLPDDPLAGALFEIDAGATGVMAHQYLG</sequence>
<evidence type="ECO:0000259" key="4">
    <source>
        <dbReference type="Pfam" id="PF08450"/>
    </source>
</evidence>
<keyword evidence="3" id="KW-0862">Zinc</keyword>
<feature type="active site" description="Proton donor/acceptor" evidence="2">
    <location>
        <position position="206"/>
    </location>
</feature>
<organism evidence="5 6">
    <name type="scientific">Novosphingobium sediminis</name>
    <dbReference type="NCBI Taxonomy" id="707214"/>
    <lineage>
        <taxon>Bacteria</taxon>
        <taxon>Pseudomonadati</taxon>
        <taxon>Pseudomonadota</taxon>
        <taxon>Alphaproteobacteria</taxon>
        <taxon>Sphingomonadales</taxon>
        <taxon>Sphingomonadaceae</taxon>
        <taxon>Novosphingobium</taxon>
    </lineage>
</organism>
<dbReference type="EMBL" id="BJYR01000024">
    <property type="protein sequence ID" value="GEO01596.1"/>
    <property type="molecule type" value="Genomic_DNA"/>
</dbReference>
<reference evidence="5 6" key="1">
    <citation type="submission" date="2019-07" db="EMBL/GenBank/DDBJ databases">
        <title>Whole genome shotgun sequence of Novosphingobium sediminis NBRC 106119.</title>
        <authorList>
            <person name="Hosoyama A."/>
            <person name="Uohara A."/>
            <person name="Ohji S."/>
            <person name="Ichikawa N."/>
        </authorList>
    </citation>
    <scope>NUCLEOTIDE SEQUENCE [LARGE SCALE GENOMIC DNA]</scope>
    <source>
        <strain evidence="5 6">NBRC 106119</strain>
    </source>
</reference>
<gene>
    <name evidence="5" type="ORF">NSE01_34280</name>
</gene>
<feature type="binding site" evidence="3">
    <location>
        <position position="206"/>
    </location>
    <ligand>
        <name>a divalent metal cation</name>
        <dbReference type="ChEBI" id="CHEBI:60240"/>
    </ligand>
</feature>
<dbReference type="GO" id="GO:0005509">
    <property type="term" value="F:calcium ion binding"/>
    <property type="evidence" value="ECO:0007669"/>
    <property type="project" value="TreeGrafter"/>
</dbReference>
<accession>A0A512APG8</accession>
<comment type="cofactor">
    <cofactor evidence="3">
        <name>Zn(2+)</name>
        <dbReference type="ChEBI" id="CHEBI:29105"/>
    </cofactor>
    <text evidence="3">Binds 1 divalent metal cation per subunit.</text>
</comment>
<dbReference type="Gene3D" id="2.120.10.30">
    <property type="entry name" value="TolB, C-terminal domain"/>
    <property type="match status" value="1"/>
</dbReference>
<dbReference type="InterPro" id="IPR005511">
    <property type="entry name" value="SMP-30"/>
</dbReference>
<proteinExistence type="inferred from homology"/>
<dbReference type="SUPFAM" id="SSF63829">
    <property type="entry name" value="Calcium-dependent phosphotriesterase"/>
    <property type="match status" value="1"/>
</dbReference>
<feature type="binding site" evidence="3">
    <location>
        <position position="104"/>
    </location>
    <ligand>
        <name>substrate</name>
    </ligand>
</feature>
<evidence type="ECO:0000256" key="2">
    <source>
        <dbReference type="PIRSR" id="PIRSR605511-1"/>
    </source>
</evidence>
<dbReference type="RefSeq" id="WP_246135268.1">
    <property type="nucleotide sequence ID" value="NZ_BJYR01000024.1"/>
</dbReference>
<dbReference type="Pfam" id="PF08450">
    <property type="entry name" value="SGL"/>
    <property type="match status" value="1"/>
</dbReference>
<protein>
    <recommendedName>
        <fullName evidence="4">SMP-30/Gluconolactonase/LRE-like region domain-containing protein</fullName>
    </recommendedName>
</protein>
<dbReference type="GO" id="GO:0004341">
    <property type="term" value="F:gluconolactonase activity"/>
    <property type="evidence" value="ECO:0007669"/>
    <property type="project" value="TreeGrafter"/>
</dbReference>
<evidence type="ECO:0000256" key="1">
    <source>
        <dbReference type="ARBA" id="ARBA00008853"/>
    </source>
</evidence>
<keyword evidence="3" id="KW-0479">Metal-binding</keyword>
<dbReference type="PANTHER" id="PTHR10907">
    <property type="entry name" value="REGUCALCIN"/>
    <property type="match status" value="1"/>
</dbReference>
<dbReference type="Proteomes" id="UP000321464">
    <property type="component" value="Unassembled WGS sequence"/>
</dbReference>
<name>A0A512APG8_9SPHN</name>
<dbReference type="PRINTS" id="PR01790">
    <property type="entry name" value="SMP30FAMILY"/>
</dbReference>
<keyword evidence="6" id="KW-1185">Reference proteome</keyword>
<feature type="binding site" evidence="3">
    <location>
        <position position="21"/>
    </location>
    <ligand>
        <name>a divalent metal cation</name>
        <dbReference type="ChEBI" id="CHEBI:60240"/>
    </ligand>
</feature>
<dbReference type="InterPro" id="IPR013658">
    <property type="entry name" value="SGL"/>
</dbReference>
<evidence type="ECO:0000313" key="6">
    <source>
        <dbReference type="Proteomes" id="UP000321464"/>
    </source>
</evidence>
<feature type="domain" description="SMP-30/Gluconolactonase/LRE-like region" evidence="4">
    <location>
        <begin position="19"/>
        <end position="264"/>
    </location>
</feature>
<comment type="caution">
    <text evidence="5">The sequence shown here is derived from an EMBL/GenBank/DDBJ whole genome shotgun (WGS) entry which is preliminary data.</text>
</comment>
<dbReference type="AlphaFoldDB" id="A0A512APG8"/>
<comment type="similarity">
    <text evidence="1">Belongs to the SMP-30/CGR1 family.</text>
</comment>
<feature type="binding site" evidence="3">
    <location>
        <position position="157"/>
    </location>
    <ligand>
        <name>a divalent metal cation</name>
        <dbReference type="ChEBI" id="CHEBI:60240"/>
    </ligand>
</feature>
<evidence type="ECO:0000256" key="3">
    <source>
        <dbReference type="PIRSR" id="PIRSR605511-2"/>
    </source>
</evidence>
<evidence type="ECO:0000313" key="5">
    <source>
        <dbReference type="EMBL" id="GEO01596.1"/>
    </source>
</evidence>